<sequence length="706" mass="78387">MSRAFVEAGHEVHVLTAPHAGLERADTLLPGVHVHAVRSEMDSAFAGAFPFAPMRHAMDVYSSLRELHARHAFDFIEFPERDFEGYFALRARRTLGHFASAVLAVRLHTPTRELRALNGISPLDLDLARWEYMEDTSIREADLVLSPTHALLDKVRSRLKLETRGVVVPHPFPHDASKRSAHAEKGRPQVLYFGPLEHRKGVHLLVDAMQALFERGVNATLLLIGEDTPTGPAGRSMRASMERRIAPAWHERIQFELARSTPGLAVALADASVCCFPSLWENFPHRCLEAMSAGALVVGSNAGGMAELIEDERSGLLFRTGDVAHLAATLEKALTLPALRETVRREAPARVANYCAPASIVKQVEAAVESVADVRHRVLPKRRTPRSDTPLVSVLVPYFNMGHYLPETLRSIRAQTFTDYEIVLVDDGSTEAESIELLERVQAPDLRIVRQRNGGLSAARNTGLKHARGHYILPLDPDDLIAPTFLEKTVAVMEGTPGLGYATSLVNYFVDDATRVTGGWVPWGMERDALWVANVASTCTALMERRRIEEVGGYDEWFTGFEDWDVFCSLAERGLEGSVIPESLFSYRVRMDSMTRTSLVSERDGLLAHLNQKHPGLALHPERALRILRGEARKQEARLLAQAAAAIPRPLLTRVVDRLNGTLKRMDFVHHTLRGAVSWVVGAEGDSRPLRHQLADRLSGKSRPDR</sequence>
<reference evidence="3 4" key="1">
    <citation type="submission" date="2019-06" db="EMBL/GenBank/DDBJ databases">
        <authorList>
            <person name="Livingstone P."/>
            <person name="Whitworth D."/>
        </authorList>
    </citation>
    <scope>NUCLEOTIDE SEQUENCE [LARGE SCALE GENOMIC DNA]</scope>
    <source>
        <strain evidence="3 4">AM401</strain>
    </source>
</reference>
<dbReference type="InterPro" id="IPR001173">
    <property type="entry name" value="Glyco_trans_2-like"/>
</dbReference>
<dbReference type="InterPro" id="IPR029044">
    <property type="entry name" value="Nucleotide-diphossugar_trans"/>
</dbReference>
<evidence type="ECO:0000313" key="3">
    <source>
        <dbReference type="EMBL" id="TQF11359.1"/>
    </source>
</evidence>
<comment type="caution">
    <text evidence="3">The sequence shown here is derived from an EMBL/GenBank/DDBJ whole genome shotgun (WGS) entry which is preliminary data.</text>
</comment>
<proteinExistence type="predicted"/>
<feature type="domain" description="Glycosyl transferase family 1" evidence="1">
    <location>
        <begin position="179"/>
        <end position="348"/>
    </location>
</feature>
<dbReference type="PANTHER" id="PTHR43685">
    <property type="entry name" value="GLYCOSYLTRANSFERASE"/>
    <property type="match status" value="1"/>
</dbReference>
<dbReference type="PANTHER" id="PTHR43685:SF2">
    <property type="entry name" value="GLYCOSYLTRANSFERASE 2-LIKE DOMAIN-CONTAINING PROTEIN"/>
    <property type="match status" value="1"/>
</dbReference>
<dbReference type="Pfam" id="PF00535">
    <property type="entry name" value="Glycos_transf_2"/>
    <property type="match status" value="1"/>
</dbReference>
<feature type="domain" description="Glycosyltransferase 2-like" evidence="2">
    <location>
        <begin position="393"/>
        <end position="518"/>
    </location>
</feature>
<dbReference type="Proteomes" id="UP000315369">
    <property type="component" value="Unassembled WGS sequence"/>
</dbReference>
<organism evidence="3 4">
    <name type="scientific">Myxococcus llanfairpwllgwyngyllgogerychwyrndrobwllllantysiliogogogochensis</name>
    <dbReference type="NCBI Taxonomy" id="2590453"/>
    <lineage>
        <taxon>Bacteria</taxon>
        <taxon>Pseudomonadati</taxon>
        <taxon>Myxococcota</taxon>
        <taxon>Myxococcia</taxon>
        <taxon>Myxococcales</taxon>
        <taxon>Cystobacterineae</taxon>
        <taxon>Myxococcaceae</taxon>
        <taxon>Myxococcus</taxon>
    </lineage>
</organism>
<name>A0A540WQS0_9BACT</name>
<dbReference type="Pfam" id="PF00534">
    <property type="entry name" value="Glycos_transf_1"/>
    <property type="match status" value="1"/>
</dbReference>
<dbReference type="SUPFAM" id="SSF53756">
    <property type="entry name" value="UDP-Glycosyltransferase/glycogen phosphorylase"/>
    <property type="match status" value="1"/>
</dbReference>
<keyword evidence="3" id="KW-0808">Transferase</keyword>
<dbReference type="OrthoDB" id="9807414at2"/>
<evidence type="ECO:0000259" key="1">
    <source>
        <dbReference type="Pfam" id="PF00534"/>
    </source>
</evidence>
<dbReference type="Gene3D" id="3.40.50.2000">
    <property type="entry name" value="Glycogen Phosphorylase B"/>
    <property type="match status" value="2"/>
</dbReference>
<dbReference type="GO" id="GO:0016757">
    <property type="term" value="F:glycosyltransferase activity"/>
    <property type="evidence" value="ECO:0007669"/>
    <property type="project" value="InterPro"/>
</dbReference>
<keyword evidence="4" id="KW-1185">Reference proteome</keyword>
<dbReference type="CDD" id="cd00761">
    <property type="entry name" value="Glyco_tranf_GTA_type"/>
    <property type="match status" value="1"/>
</dbReference>
<gene>
    <name evidence="3" type="ORF">FJV41_34730</name>
</gene>
<dbReference type="AlphaFoldDB" id="A0A540WQS0"/>
<evidence type="ECO:0000313" key="4">
    <source>
        <dbReference type="Proteomes" id="UP000315369"/>
    </source>
</evidence>
<accession>A0A540WQS0</accession>
<dbReference type="CDD" id="cd03801">
    <property type="entry name" value="GT4_PimA-like"/>
    <property type="match status" value="1"/>
</dbReference>
<evidence type="ECO:0000259" key="2">
    <source>
        <dbReference type="Pfam" id="PF00535"/>
    </source>
</evidence>
<protein>
    <submittedName>
        <fullName evidence="3">Glycosyltransferase</fullName>
    </submittedName>
</protein>
<dbReference type="Gene3D" id="3.90.550.10">
    <property type="entry name" value="Spore Coat Polysaccharide Biosynthesis Protein SpsA, Chain A"/>
    <property type="match status" value="1"/>
</dbReference>
<dbReference type="EMBL" id="VIFM01000194">
    <property type="protein sequence ID" value="TQF11359.1"/>
    <property type="molecule type" value="Genomic_DNA"/>
</dbReference>
<dbReference type="InterPro" id="IPR050834">
    <property type="entry name" value="Glycosyltransf_2"/>
</dbReference>
<dbReference type="InterPro" id="IPR001296">
    <property type="entry name" value="Glyco_trans_1"/>
</dbReference>
<dbReference type="SUPFAM" id="SSF53448">
    <property type="entry name" value="Nucleotide-diphospho-sugar transferases"/>
    <property type="match status" value="1"/>
</dbReference>